<keyword evidence="5" id="KW-1185">Reference proteome</keyword>
<comment type="caution">
    <text evidence="4">The sequence shown here is derived from an EMBL/GenBank/DDBJ whole genome shotgun (WGS) entry which is preliminary data.</text>
</comment>
<dbReference type="GO" id="GO:0001786">
    <property type="term" value="F:phosphatidylserine binding"/>
    <property type="evidence" value="ECO:0007669"/>
    <property type="project" value="TreeGrafter"/>
</dbReference>
<feature type="compositionally biased region" description="Basic and acidic residues" evidence="3">
    <location>
        <begin position="113"/>
        <end position="144"/>
    </location>
</feature>
<dbReference type="Gene3D" id="1.10.220.10">
    <property type="entry name" value="Annexin"/>
    <property type="match status" value="3"/>
</dbReference>
<dbReference type="EMBL" id="JAVHNQ010000003">
    <property type="protein sequence ID" value="KAK6353328.1"/>
    <property type="molecule type" value="Genomic_DNA"/>
</dbReference>
<evidence type="ECO:0000256" key="3">
    <source>
        <dbReference type="SAM" id="MobiDB-lite"/>
    </source>
</evidence>
<dbReference type="AlphaFoldDB" id="A0AAV9V0R1"/>
<accession>A0AAV9V0R1</accession>
<dbReference type="GO" id="GO:0005544">
    <property type="term" value="F:calcium-dependent phospholipid binding"/>
    <property type="evidence" value="ECO:0007669"/>
    <property type="project" value="InterPro"/>
</dbReference>
<feature type="compositionally biased region" description="Basic residues" evidence="3">
    <location>
        <begin position="519"/>
        <end position="530"/>
    </location>
</feature>
<dbReference type="InterPro" id="IPR018502">
    <property type="entry name" value="Annexin_repeat"/>
</dbReference>
<feature type="compositionally biased region" description="Basic and acidic residues" evidence="3">
    <location>
        <begin position="1"/>
        <end position="15"/>
    </location>
</feature>
<keyword evidence="1" id="KW-0677">Repeat</keyword>
<sequence length="875" mass="99048">MSRREYDDYGRDSRAVDYVPARPRSGGPNYGPPGGFPESPKDSYPRTTYPVAMPHAPAPPDDPYSSSHHSATIVSGRRPPSPGVRFADEHGTRARSHSRPRDNPARRSGGQTDWKRMYERELAQAQEIEKERTSGGRSADRDTPTSRGLDVQLNTDRVRGTLSLGRDRQSKKEKRDNDLAWSSEDSEDDKEREREREKRKRERDREREQREKERERERERDRDRELRDRERDRDLQKERERAREIELAKERERERIEKEKHRRSGHHADAYGDPRRSAGQLQHHDPRRSAGNLASAGAVASAGALALVSAHEADRINREKAEKRRSGYYEESAHYGDPRRSTGQIHDPRRSAGALPLSAGPSRSQYGDDPRKSGGHLVRYEEYHRESPPSADEIAAGVRYVQRPLSPVSSGRPPSTQYLVTEPSGGRQRASSVGHRRGPSLNTELARMTIENRGYGEQYEEYTPDTYRPTYYPLSPMPSPGISGRDRGFNMDVGGNFSLGSPLGGASLGYSAHASSSHGHGHGSHHRSRSSTRGDYIRPEEKRRPVEPKYDPSDHAQILYKALKGKVPDVGAIVKIVPLLSGEQIISLRAEYKKIHPLGNVNLAKHLKAQLSGKIQLAAYVTALGPFESESYWATLSSQKPNFRHALLIEALMGRENDDILDMRDSYRDAKNDNNFEKALTKELTADKGTNEKFKELVLTQLDARGMNEWDKVYLDKVRDDAEDLHDALLKDKVDSLAVGKIIITRSTTHIREVMRMYKKLFNQDLARLIAEKITGLIGEALLHVLNGVLNKPARDARLLEESMKGVGTRDDLLVARLVRIHWDPDHMAAVKEAYKAKYNMSLKERILNECSGSYQEFLINMIQVDTHTTAVVKH</sequence>
<gene>
    <name evidence="4" type="ORF">TWF696_005298</name>
</gene>
<protein>
    <recommendedName>
        <fullName evidence="6">Annexin</fullName>
    </recommendedName>
</protein>
<evidence type="ECO:0000313" key="5">
    <source>
        <dbReference type="Proteomes" id="UP001375240"/>
    </source>
</evidence>
<dbReference type="SMART" id="SM00335">
    <property type="entry name" value="ANX"/>
    <property type="match status" value="2"/>
</dbReference>
<feature type="region of interest" description="Disordered" evidence="3">
    <location>
        <begin position="1"/>
        <end position="295"/>
    </location>
</feature>
<feature type="compositionally biased region" description="Basic and acidic residues" evidence="3">
    <location>
        <begin position="266"/>
        <end position="288"/>
    </location>
</feature>
<feature type="compositionally biased region" description="Basic and acidic residues" evidence="3">
    <location>
        <begin position="535"/>
        <end position="551"/>
    </location>
</feature>
<reference evidence="4 5" key="1">
    <citation type="submission" date="2019-10" db="EMBL/GenBank/DDBJ databases">
        <authorList>
            <person name="Palmer J.M."/>
        </authorList>
    </citation>
    <scope>NUCLEOTIDE SEQUENCE [LARGE SCALE GENOMIC DNA]</scope>
    <source>
        <strain evidence="4 5">TWF696</strain>
    </source>
</reference>
<feature type="region of interest" description="Disordered" evidence="3">
    <location>
        <begin position="510"/>
        <end position="551"/>
    </location>
</feature>
<feature type="compositionally biased region" description="Basic and acidic residues" evidence="3">
    <location>
        <begin position="366"/>
        <end position="377"/>
    </location>
</feature>
<dbReference type="PROSITE" id="PS51897">
    <property type="entry name" value="ANNEXIN_2"/>
    <property type="match status" value="3"/>
</dbReference>
<dbReference type="SUPFAM" id="SSF47874">
    <property type="entry name" value="Annexin"/>
    <property type="match status" value="1"/>
</dbReference>
<keyword evidence="2" id="KW-0041">Annexin</keyword>
<dbReference type="PANTHER" id="PTHR10502">
    <property type="entry name" value="ANNEXIN"/>
    <property type="match status" value="1"/>
</dbReference>
<feature type="compositionally biased region" description="Basic and acidic residues" evidence="3">
    <location>
        <begin position="311"/>
        <end position="350"/>
    </location>
</feature>
<evidence type="ECO:0000256" key="2">
    <source>
        <dbReference type="ARBA" id="ARBA00023216"/>
    </source>
</evidence>
<dbReference type="GO" id="GO:0012506">
    <property type="term" value="C:vesicle membrane"/>
    <property type="evidence" value="ECO:0007669"/>
    <property type="project" value="TreeGrafter"/>
</dbReference>
<feature type="compositionally biased region" description="Basic and acidic residues" evidence="3">
    <location>
        <begin position="165"/>
        <end position="178"/>
    </location>
</feature>
<evidence type="ECO:0000313" key="4">
    <source>
        <dbReference type="EMBL" id="KAK6353328.1"/>
    </source>
</evidence>
<evidence type="ECO:0000256" key="1">
    <source>
        <dbReference type="ARBA" id="ARBA00022737"/>
    </source>
</evidence>
<feature type="compositionally biased region" description="Polar residues" evidence="3">
    <location>
        <begin position="407"/>
        <end position="419"/>
    </location>
</feature>
<organism evidence="4 5">
    <name type="scientific">Orbilia brochopaga</name>
    <dbReference type="NCBI Taxonomy" id="3140254"/>
    <lineage>
        <taxon>Eukaryota</taxon>
        <taxon>Fungi</taxon>
        <taxon>Dikarya</taxon>
        <taxon>Ascomycota</taxon>
        <taxon>Pezizomycotina</taxon>
        <taxon>Orbiliomycetes</taxon>
        <taxon>Orbiliales</taxon>
        <taxon>Orbiliaceae</taxon>
        <taxon>Orbilia</taxon>
    </lineage>
</organism>
<feature type="compositionally biased region" description="Basic and acidic residues" evidence="3">
    <location>
        <begin position="203"/>
        <end position="259"/>
    </location>
</feature>
<name>A0AAV9V0R1_9PEZI</name>
<dbReference type="Pfam" id="PF00191">
    <property type="entry name" value="Annexin"/>
    <property type="match status" value="2"/>
</dbReference>
<dbReference type="InterPro" id="IPR037104">
    <property type="entry name" value="Annexin_sf"/>
</dbReference>
<proteinExistence type="predicted"/>
<feature type="region of interest" description="Disordered" evidence="3">
    <location>
        <begin position="405"/>
        <end position="439"/>
    </location>
</feature>
<dbReference type="GO" id="GO:0005886">
    <property type="term" value="C:plasma membrane"/>
    <property type="evidence" value="ECO:0007669"/>
    <property type="project" value="TreeGrafter"/>
</dbReference>
<dbReference type="GO" id="GO:0005737">
    <property type="term" value="C:cytoplasm"/>
    <property type="evidence" value="ECO:0007669"/>
    <property type="project" value="TreeGrafter"/>
</dbReference>
<dbReference type="GO" id="GO:0005634">
    <property type="term" value="C:nucleus"/>
    <property type="evidence" value="ECO:0007669"/>
    <property type="project" value="TreeGrafter"/>
</dbReference>
<evidence type="ECO:0008006" key="6">
    <source>
        <dbReference type="Google" id="ProtNLM"/>
    </source>
</evidence>
<dbReference type="GO" id="GO:0005509">
    <property type="term" value="F:calcium ion binding"/>
    <property type="evidence" value="ECO:0007669"/>
    <property type="project" value="InterPro"/>
</dbReference>
<dbReference type="PANTHER" id="PTHR10502:SF107">
    <property type="entry name" value="ANNEXIN ANXC4 (AFU_ORTHOLOGUE AFUA_3G07020)"/>
    <property type="match status" value="1"/>
</dbReference>
<feature type="region of interest" description="Disordered" evidence="3">
    <location>
        <begin position="310"/>
        <end position="377"/>
    </location>
</feature>
<dbReference type="Proteomes" id="UP001375240">
    <property type="component" value="Unassembled WGS sequence"/>
</dbReference>